<evidence type="ECO:0000313" key="6">
    <source>
        <dbReference type="Proteomes" id="UP000005222"/>
    </source>
</evidence>
<evidence type="ECO:0000256" key="1">
    <source>
        <dbReference type="ARBA" id="ARBA00010817"/>
    </source>
</evidence>
<gene>
    <name evidence="5" type="primary">Piso0_002142</name>
    <name evidence="5" type="ORF">GNLVRS01_PISO0J05575g</name>
</gene>
<dbReference type="InterPro" id="IPR011257">
    <property type="entry name" value="DNA_glycosylase"/>
</dbReference>
<dbReference type="AlphaFoldDB" id="G8YBT6"/>
<dbReference type="EMBL" id="FO082050">
    <property type="protein sequence ID" value="CCE82417.1"/>
    <property type="molecule type" value="Genomic_DNA"/>
</dbReference>
<protein>
    <submittedName>
        <fullName evidence="5">Piso0_002142 protein</fullName>
    </submittedName>
</protein>
<dbReference type="OrthoDB" id="415889at2759"/>
<proteinExistence type="inferred from homology"/>
<dbReference type="GO" id="GO:0032131">
    <property type="term" value="F:alkylated DNA binding"/>
    <property type="evidence" value="ECO:0007669"/>
    <property type="project" value="TreeGrafter"/>
</dbReference>
<dbReference type="Gene3D" id="1.10.1670.40">
    <property type="match status" value="1"/>
</dbReference>
<dbReference type="FunFam" id="1.10.340.30:FF:000004">
    <property type="entry name" value="DNA-3-methyladenine glycosylase II"/>
    <property type="match status" value="1"/>
</dbReference>
<dbReference type="PROSITE" id="PS00516">
    <property type="entry name" value="ALKYLBASE_DNA_GLYCOS"/>
    <property type="match status" value="1"/>
</dbReference>
<dbReference type="SMART" id="SM00478">
    <property type="entry name" value="ENDO3c"/>
    <property type="match status" value="1"/>
</dbReference>
<reference evidence="5 6" key="1">
    <citation type="journal article" date="2012" name="G3 (Bethesda)">
        <title>Pichia sorbitophila, an interspecies yeast hybrid reveals early steps of genome resolution following polyploidization.</title>
        <authorList>
            <person name="Leh Louis V."/>
            <person name="Despons L."/>
            <person name="Friedrich A."/>
            <person name="Martin T."/>
            <person name="Durrens P."/>
            <person name="Casaregola S."/>
            <person name="Neuveglise C."/>
            <person name="Fairhead C."/>
            <person name="Marck C."/>
            <person name="Cruz J.A."/>
            <person name="Straub M.L."/>
            <person name="Kugler V."/>
            <person name="Sacerdot C."/>
            <person name="Uzunov Z."/>
            <person name="Thierry A."/>
            <person name="Weiss S."/>
            <person name="Bleykasten C."/>
            <person name="De Montigny J."/>
            <person name="Jacques N."/>
            <person name="Jung P."/>
            <person name="Lemaire M."/>
            <person name="Mallet S."/>
            <person name="Morel G."/>
            <person name="Richard G.F."/>
            <person name="Sarkar A."/>
            <person name="Savel G."/>
            <person name="Schacherer J."/>
            <person name="Seret M.L."/>
            <person name="Talla E."/>
            <person name="Samson G."/>
            <person name="Jubin C."/>
            <person name="Poulain J."/>
            <person name="Vacherie B."/>
            <person name="Barbe V."/>
            <person name="Pelletier E."/>
            <person name="Sherman D.J."/>
            <person name="Westhof E."/>
            <person name="Weissenbach J."/>
            <person name="Baret P.V."/>
            <person name="Wincker P."/>
            <person name="Gaillardin C."/>
            <person name="Dujon B."/>
            <person name="Souciet J.L."/>
        </authorList>
    </citation>
    <scope>NUCLEOTIDE SEQUENCE [LARGE SCALE GENOMIC DNA]</scope>
    <source>
        <strain evidence="6">ATCC MYA-4447 / BCRC 22081 / CBS 7064 / NBRC 10061 / NRRL Y-12695</strain>
    </source>
</reference>
<dbReference type="STRING" id="559304.G8YBT6"/>
<dbReference type="InterPro" id="IPR000035">
    <property type="entry name" value="Alkylbase_DNA_glycsylse_CS"/>
</dbReference>
<dbReference type="PANTHER" id="PTHR43003:SF5">
    <property type="entry name" value="DNA-3-METHYLADENINE GLYCOSYLASE"/>
    <property type="match status" value="1"/>
</dbReference>
<keyword evidence="6" id="KW-1185">Reference proteome</keyword>
<dbReference type="OMA" id="DSHEELC"/>
<keyword evidence="2" id="KW-0227">DNA damage</keyword>
<comment type="similarity">
    <text evidence="1">Belongs to the alkylbase DNA glycosidase AlkA family.</text>
</comment>
<dbReference type="SUPFAM" id="SSF48150">
    <property type="entry name" value="DNA-glycosylase"/>
    <property type="match status" value="1"/>
</dbReference>
<dbReference type="PANTHER" id="PTHR43003">
    <property type="entry name" value="DNA-3-METHYLADENINE GLYCOSYLASE"/>
    <property type="match status" value="1"/>
</dbReference>
<sequence length="344" mass="39964">MARTRSKVRLDIKVNGKEDAKDITAVEEKVTSIEDNGQKIVKKRKMKTAKPVLEDYLAHHEIPADGKLPDEYVEFHTEEFIEGIKHILKVDLSLYPVIVHDKFLQFEKSKNKPRTVRDPNRSKEAIVSDYWYNLIRSVISQQLSGKAAKSIEQKFRLCFTDGVPTPEETLRKSPEELRSYGLSFQKIKYVKNISEHFLDKDSKLSLAEFYEEAPLDDIIDELVKLKGIGYWSAKMFAIFTLKELDVFAHDDLGIARGVSRYLVRRPEQLKKIKEQVDSHEELCKLLKKKSTFVAKGSGRDWVPYHDEYVKFFASQFKPYRSILMMIMWRLAATNIDILENSGIR</sequence>
<dbReference type="InParanoid" id="G8YBT6"/>
<dbReference type="Gene3D" id="1.10.340.30">
    <property type="entry name" value="Hypothetical protein, domain 2"/>
    <property type="match status" value="1"/>
</dbReference>
<evidence type="ECO:0000259" key="4">
    <source>
        <dbReference type="SMART" id="SM00478"/>
    </source>
</evidence>
<dbReference type="eggNOG" id="KOG1918">
    <property type="taxonomic scope" value="Eukaryota"/>
</dbReference>
<accession>G8YBT6</accession>
<dbReference type="GO" id="GO:0008725">
    <property type="term" value="F:DNA-3-methyladenine glycosylase activity"/>
    <property type="evidence" value="ECO:0007669"/>
    <property type="project" value="TreeGrafter"/>
</dbReference>
<name>G8YBT6_PICSO</name>
<dbReference type="GO" id="GO:0006307">
    <property type="term" value="P:DNA alkylation repair"/>
    <property type="evidence" value="ECO:0007669"/>
    <property type="project" value="TreeGrafter"/>
</dbReference>
<dbReference type="Proteomes" id="UP000005222">
    <property type="component" value="Chromosome J"/>
</dbReference>
<organism evidence="5 6">
    <name type="scientific">Pichia sorbitophila (strain ATCC MYA-4447 / BCRC 22081 / CBS 7064 / NBRC 10061 / NRRL Y-12695)</name>
    <name type="common">Hybrid yeast</name>
    <dbReference type="NCBI Taxonomy" id="559304"/>
    <lineage>
        <taxon>Eukaryota</taxon>
        <taxon>Fungi</taxon>
        <taxon>Dikarya</taxon>
        <taxon>Ascomycota</taxon>
        <taxon>Saccharomycotina</taxon>
        <taxon>Pichiomycetes</taxon>
        <taxon>Debaryomycetaceae</taxon>
        <taxon>Millerozyma</taxon>
    </lineage>
</organism>
<dbReference type="InterPro" id="IPR051912">
    <property type="entry name" value="Alkylbase_DNA_Glycosylase/TA"/>
</dbReference>
<evidence type="ECO:0000313" key="5">
    <source>
        <dbReference type="EMBL" id="CCE82417.1"/>
    </source>
</evidence>
<dbReference type="GO" id="GO:0043916">
    <property type="term" value="F:DNA-7-methylguanine glycosylase activity"/>
    <property type="evidence" value="ECO:0007669"/>
    <property type="project" value="TreeGrafter"/>
</dbReference>
<feature type="domain" description="HhH-GPD" evidence="4">
    <location>
        <begin position="139"/>
        <end position="314"/>
    </location>
</feature>
<evidence type="ECO:0000256" key="2">
    <source>
        <dbReference type="ARBA" id="ARBA00022763"/>
    </source>
</evidence>
<dbReference type="InterPro" id="IPR003265">
    <property type="entry name" value="HhH-GPD_domain"/>
</dbReference>
<keyword evidence="3" id="KW-0234">DNA repair</keyword>
<dbReference type="CDD" id="cd00056">
    <property type="entry name" value="ENDO3c"/>
    <property type="match status" value="1"/>
</dbReference>
<dbReference type="GO" id="GO:0032993">
    <property type="term" value="C:protein-DNA complex"/>
    <property type="evidence" value="ECO:0007669"/>
    <property type="project" value="TreeGrafter"/>
</dbReference>
<evidence type="ECO:0000256" key="3">
    <source>
        <dbReference type="ARBA" id="ARBA00023204"/>
    </source>
</evidence>
<dbReference type="Pfam" id="PF00730">
    <property type="entry name" value="HhH-GPD"/>
    <property type="match status" value="1"/>
</dbReference>
<dbReference type="GO" id="GO:0005634">
    <property type="term" value="C:nucleus"/>
    <property type="evidence" value="ECO:0007669"/>
    <property type="project" value="TreeGrafter"/>
</dbReference>
<dbReference type="GO" id="GO:0006285">
    <property type="term" value="P:base-excision repair, AP site formation"/>
    <property type="evidence" value="ECO:0007669"/>
    <property type="project" value="TreeGrafter"/>
</dbReference>
<dbReference type="FunCoup" id="G8YBT6">
    <property type="interactions" value="117"/>
</dbReference>
<dbReference type="HOGENOM" id="CLU_000445_72_4_1"/>